<accession>A0AAN5BYL5</accession>
<keyword evidence="2" id="KW-1185">Reference proteome</keyword>
<protein>
    <submittedName>
        <fullName evidence="1">Uncharacterized protein</fullName>
    </submittedName>
</protein>
<evidence type="ECO:0000313" key="2">
    <source>
        <dbReference type="Proteomes" id="UP001328107"/>
    </source>
</evidence>
<gene>
    <name evidence="1" type="ORF">PMAYCL1PPCAC_00198</name>
</gene>
<proteinExistence type="predicted"/>
<dbReference type="PANTHER" id="PTHR46011:SF6">
    <property type="entry name" value="HIGH ZINC ACTIVATED NUCLEAR RECEPTOR PROTEIN"/>
    <property type="match status" value="1"/>
</dbReference>
<dbReference type="Proteomes" id="UP001328107">
    <property type="component" value="Unassembled WGS sequence"/>
</dbReference>
<dbReference type="AlphaFoldDB" id="A0AAN5BYL5"/>
<evidence type="ECO:0000313" key="1">
    <source>
        <dbReference type="EMBL" id="GMR30003.1"/>
    </source>
</evidence>
<dbReference type="PANTHER" id="PTHR46011">
    <property type="entry name" value="NUCLEAR HORMONE RECEPTOR FAMILY MEMBER NHR-86-RELATED"/>
    <property type="match status" value="1"/>
</dbReference>
<name>A0AAN5BYL5_9BILA</name>
<organism evidence="1 2">
    <name type="scientific">Pristionchus mayeri</name>
    <dbReference type="NCBI Taxonomy" id="1317129"/>
    <lineage>
        <taxon>Eukaryota</taxon>
        <taxon>Metazoa</taxon>
        <taxon>Ecdysozoa</taxon>
        <taxon>Nematoda</taxon>
        <taxon>Chromadorea</taxon>
        <taxon>Rhabditida</taxon>
        <taxon>Rhabditina</taxon>
        <taxon>Diplogasteromorpha</taxon>
        <taxon>Diplogasteroidea</taxon>
        <taxon>Neodiplogasteridae</taxon>
        <taxon>Pristionchus</taxon>
    </lineage>
</organism>
<comment type="caution">
    <text evidence="1">The sequence shown here is derived from an EMBL/GenBank/DDBJ whole genome shotgun (WGS) entry which is preliminary data.</text>
</comment>
<reference evidence="2" key="1">
    <citation type="submission" date="2022-10" db="EMBL/GenBank/DDBJ databases">
        <title>Genome assembly of Pristionchus species.</title>
        <authorList>
            <person name="Yoshida K."/>
            <person name="Sommer R.J."/>
        </authorList>
    </citation>
    <scope>NUCLEOTIDE SEQUENCE [LARGE SCALE GENOMIC DNA]</scope>
    <source>
        <strain evidence="2">RS5460</strain>
    </source>
</reference>
<dbReference type="GO" id="GO:0005634">
    <property type="term" value="C:nucleus"/>
    <property type="evidence" value="ECO:0007669"/>
    <property type="project" value="TreeGrafter"/>
</dbReference>
<sequence length="169" mass="19549">RAEFNRVNPDSVELIALLALAVWDAQMIGANEKLADIAIKNRTDILKEMRKVYGIRDNIHYTNRQEELIGLLNRLKSNNCDSVKIRPNSAESDGILRRIDRAYNASVSRRRSQEWKVLESINDRKIVQHPTETLYMADENTPVQTFNICYAETRIFIREAFPSLTKLSQ</sequence>
<feature type="non-terminal residue" evidence="1">
    <location>
        <position position="1"/>
    </location>
</feature>
<dbReference type="GO" id="GO:0003700">
    <property type="term" value="F:DNA-binding transcription factor activity"/>
    <property type="evidence" value="ECO:0007669"/>
    <property type="project" value="TreeGrafter"/>
</dbReference>
<dbReference type="EMBL" id="BTRK01000001">
    <property type="protein sequence ID" value="GMR30003.1"/>
    <property type="molecule type" value="Genomic_DNA"/>
</dbReference>